<evidence type="ECO:0000256" key="4">
    <source>
        <dbReference type="ARBA" id="ARBA00023200"/>
    </source>
</evidence>
<keyword evidence="4" id="KW-1035">Host cytoplasm</keyword>
<dbReference type="GO" id="GO:1990904">
    <property type="term" value="C:ribonucleoprotein complex"/>
    <property type="evidence" value="ECO:0007669"/>
    <property type="project" value="UniProtKB-KW"/>
</dbReference>
<dbReference type="Gene3D" id="1.10.3610.10">
    <property type="entry name" value="Nucleoprotein"/>
    <property type="match status" value="1"/>
</dbReference>
<evidence type="ECO:0000256" key="1">
    <source>
        <dbReference type="ARBA" id="ARBA00004192"/>
    </source>
</evidence>
<accession>Q17Q70</accession>
<dbReference type="HOGENOM" id="CLU_046588_0_0_1"/>
<dbReference type="Proteomes" id="UP000682892">
    <property type="component" value="Chromosome 2"/>
</dbReference>
<dbReference type="InterPro" id="IPR035961">
    <property type="entry name" value="Rhabdovirus_nucleoprotein-like"/>
</dbReference>
<comment type="subcellular location">
    <subcellularLocation>
        <location evidence="1">Host cytoplasm</location>
    </subcellularLocation>
    <subcellularLocation>
        <location evidence="2">Virion</location>
    </subcellularLocation>
</comment>
<dbReference type="Gene3D" id="1.10.3570.10">
    <property type="entry name" value="Rhabdovirus nucleocapsid protein like domain"/>
    <property type="match status" value="1"/>
</dbReference>
<dbReference type="InterPro" id="IPR023331">
    <property type="entry name" value="Rhabdovirus_ncapsid_C"/>
</dbReference>
<reference evidence="7" key="1">
    <citation type="submission" date="2005-10" db="EMBL/GenBank/DDBJ databases">
        <authorList>
            <person name="Loftus B.J."/>
            <person name="Nene V.M."/>
            <person name="Hannick L.I."/>
            <person name="Bidwell S."/>
            <person name="Haas B."/>
            <person name="Amedeo P."/>
            <person name="Orvis J."/>
            <person name="Wortman J.R."/>
            <person name="White O.R."/>
            <person name="Salzberg S."/>
            <person name="Shumway M."/>
            <person name="Koo H."/>
            <person name="Zhao Y."/>
            <person name="Holmes M."/>
            <person name="Miller J."/>
            <person name="Schatz M."/>
            <person name="Pop M."/>
            <person name="Pai G."/>
            <person name="Utterback T."/>
            <person name="Rogers Y.-H."/>
            <person name="Kravitz S."/>
            <person name="Fraser C.M."/>
        </authorList>
    </citation>
    <scope>NUCLEOTIDE SEQUENCE</scope>
    <source>
        <strain evidence="7">Liverpool</strain>
    </source>
</reference>
<evidence type="ECO:0000313" key="8">
    <source>
        <dbReference type="Proteomes" id="UP000682892"/>
    </source>
</evidence>
<dbReference type="PaxDb" id="7159-AAEL000130-PA"/>
<evidence type="ECO:0000256" key="5">
    <source>
        <dbReference type="ARBA" id="ARBA00023274"/>
    </source>
</evidence>
<dbReference type="InterPro" id="IPR023330">
    <property type="entry name" value="Rhabdovirus_ncapsid_N"/>
</dbReference>
<dbReference type="EMBL" id="CH477187">
    <property type="protein sequence ID" value="EAT48846.1"/>
    <property type="molecule type" value="Genomic_DNA"/>
</dbReference>
<gene>
    <name evidence="7" type="ORF">AaeL_AAEL000130</name>
</gene>
<feature type="domain" description="Rhabdovirus nucleocapsid" evidence="6">
    <location>
        <begin position="73"/>
        <end position="377"/>
    </location>
</feature>
<name>Q17Q70_AEDAE</name>
<evidence type="ECO:0000256" key="3">
    <source>
        <dbReference type="ARBA" id="ARBA00022884"/>
    </source>
</evidence>
<dbReference type="SUPFAM" id="SSF140809">
    <property type="entry name" value="Rhabdovirus nucleoprotein-like"/>
    <property type="match status" value="1"/>
</dbReference>
<dbReference type="eggNOG" id="ENOG502SSPV">
    <property type="taxonomic scope" value="Eukaryota"/>
</dbReference>
<dbReference type="AlphaFoldDB" id="Q17Q70"/>
<evidence type="ECO:0000259" key="6">
    <source>
        <dbReference type="Pfam" id="PF00945"/>
    </source>
</evidence>
<keyword evidence="3" id="KW-0694">RNA-binding</keyword>
<protein>
    <submittedName>
        <fullName evidence="7">AAEL000130-PA</fullName>
    </submittedName>
</protein>
<proteinExistence type="predicted"/>
<dbReference type="GO" id="GO:0003723">
    <property type="term" value="F:RNA binding"/>
    <property type="evidence" value="ECO:0007669"/>
    <property type="project" value="UniProtKB-KW"/>
</dbReference>
<dbReference type="OMA" id="THEYAKV"/>
<dbReference type="InterPro" id="IPR000448">
    <property type="entry name" value="Rhabdo_ncapsid"/>
</dbReference>
<keyword evidence="5" id="KW-0687">Ribonucleoprotein</keyword>
<dbReference type="GO" id="GO:0030430">
    <property type="term" value="C:host cell cytoplasm"/>
    <property type="evidence" value="ECO:0007669"/>
    <property type="project" value="UniProtKB-SubCell"/>
</dbReference>
<evidence type="ECO:0000256" key="2">
    <source>
        <dbReference type="ARBA" id="ARBA00004328"/>
    </source>
</evidence>
<organism evidence="7 8">
    <name type="scientific">Aedes aegypti</name>
    <name type="common">Yellowfever mosquito</name>
    <name type="synonym">Culex aegypti</name>
    <dbReference type="NCBI Taxonomy" id="7159"/>
    <lineage>
        <taxon>Eukaryota</taxon>
        <taxon>Metazoa</taxon>
        <taxon>Ecdysozoa</taxon>
        <taxon>Arthropoda</taxon>
        <taxon>Hexapoda</taxon>
        <taxon>Insecta</taxon>
        <taxon>Pterygota</taxon>
        <taxon>Neoptera</taxon>
        <taxon>Endopterygota</taxon>
        <taxon>Diptera</taxon>
        <taxon>Nematocera</taxon>
        <taxon>Culicoidea</taxon>
        <taxon>Culicidae</taxon>
        <taxon>Culicinae</taxon>
        <taxon>Aedini</taxon>
        <taxon>Aedes</taxon>
        <taxon>Stegomyia</taxon>
    </lineage>
</organism>
<dbReference type="PhylomeDB" id="Q17Q70"/>
<dbReference type="Pfam" id="PF00945">
    <property type="entry name" value="Rhabdo_ncap"/>
    <property type="match status" value="1"/>
</dbReference>
<evidence type="ECO:0000313" key="7">
    <source>
        <dbReference type="EMBL" id="EAT48846.1"/>
    </source>
</evidence>
<reference evidence="7" key="3">
    <citation type="submission" date="2012-09" db="EMBL/GenBank/DDBJ databases">
        <authorList>
            <consortium name="VectorBase"/>
        </authorList>
    </citation>
    <scope>NUCLEOTIDE SEQUENCE</scope>
    <source>
        <strain evidence="7">Liverpool</strain>
    </source>
</reference>
<sequence length="468" mass="51552">MAQAEINPDLNEAFAITRRGRQDGFQVVNYQLDDGQEATYPSAYFAVNPNVGPTVRILRSPPGETMEGLIGAILGTGQNVLDIGVAIRYMWLCFEQISGRLDAEWRSHGVVIGPAGGEVTPRNLVYYTEGEDGAQYAAGNPGNKSQWLRALALVLSPIRLNTQLRREYLDALTVRYKATIEEFAGMRVNDSPGTFALQHSAWTQNSTYLRLAASLDMFLFKFRDHEHSKLRFATVTTRFRDCAGVGDLRFILKILGLTLVEFSQWVWTASLADDVERILRPGEEIDKRDSYTPYVASMRLCTKSPYSATANPNLHIFVHSIGCANLRVRSINARMVGDVNLADTIANAAVVNYVRGSRYNLQPEFYRPGSVMAPEGARVALEAQSAAGSLDLELMSEAGVMEGMQRAAEPADTLPHSWWKFVVANQATVPACIIGPMYVAWKQISNVRAGTIGEHLKAFGALKLGGQP</sequence>
<reference evidence="7" key="2">
    <citation type="journal article" date="2007" name="Science">
        <title>Genome sequence of Aedes aegypti, a major arbovirus vector.</title>
        <authorList>
            <person name="Nene V."/>
            <person name="Wortman J.R."/>
            <person name="Lawson D."/>
            <person name="Haas B."/>
            <person name="Kodira C."/>
            <person name="Tu Z.J."/>
            <person name="Loftus B."/>
            <person name="Xi Z."/>
            <person name="Megy K."/>
            <person name="Grabherr M."/>
            <person name="Ren Q."/>
            <person name="Zdobnov E.M."/>
            <person name="Lobo N.F."/>
            <person name="Campbell K.S."/>
            <person name="Brown S.E."/>
            <person name="Bonaldo M.F."/>
            <person name="Zhu J."/>
            <person name="Sinkins S.P."/>
            <person name="Hogenkamp D.G."/>
            <person name="Amedeo P."/>
            <person name="Arensburger P."/>
            <person name="Atkinson P.W."/>
            <person name="Bidwell S."/>
            <person name="Biedler J."/>
            <person name="Birney E."/>
            <person name="Bruggner R.V."/>
            <person name="Costas J."/>
            <person name="Coy M.R."/>
            <person name="Crabtree J."/>
            <person name="Crawford M."/>
            <person name="Debruyn B."/>
            <person name="Decaprio D."/>
            <person name="Eiglmeier K."/>
            <person name="Eisenstadt E."/>
            <person name="El-Dorry H."/>
            <person name="Gelbart W.M."/>
            <person name="Gomes S.L."/>
            <person name="Hammond M."/>
            <person name="Hannick L.I."/>
            <person name="Hogan J.R."/>
            <person name="Holmes M.H."/>
            <person name="Jaffe D."/>
            <person name="Johnston J.S."/>
            <person name="Kennedy R.C."/>
            <person name="Koo H."/>
            <person name="Kravitz S."/>
            <person name="Kriventseva E.V."/>
            <person name="Kulp D."/>
            <person name="Labutti K."/>
            <person name="Lee E."/>
            <person name="Li S."/>
            <person name="Lovin D.D."/>
            <person name="Mao C."/>
            <person name="Mauceli E."/>
            <person name="Menck C.F."/>
            <person name="Miller J.R."/>
            <person name="Montgomery P."/>
            <person name="Mori A."/>
            <person name="Nascimento A.L."/>
            <person name="Naveira H.F."/>
            <person name="Nusbaum C."/>
            <person name="O'leary S."/>
            <person name="Orvis J."/>
            <person name="Pertea M."/>
            <person name="Quesneville H."/>
            <person name="Reidenbach K.R."/>
            <person name="Rogers Y.H."/>
            <person name="Roth C.W."/>
            <person name="Schneider J.R."/>
            <person name="Schatz M."/>
            <person name="Shumway M."/>
            <person name="Stanke M."/>
            <person name="Stinson E.O."/>
            <person name="Tubio J.M."/>
            <person name="Vanzee J.P."/>
            <person name="Verjovski-Almeida S."/>
            <person name="Werner D."/>
            <person name="White O."/>
            <person name="Wyder S."/>
            <person name="Zeng Q."/>
            <person name="Zhao Q."/>
            <person name="Zhao Y."/>
            <person name="Hill C.A."/>
            <person name="Raikhel A.S."/>
            <person name="Soares M.B."/>
            <person name="Knudson D.L."/>
            <person name="Lee N.H."/>
            <person name="Galagan J."/>
            <person name="Salzberg S.L."/>
            <person name="Paulsen I.T."/>
            <person name="Dimopoulos G."/>
            <person name="Collins F.H."/>
            <person name="Birren B."/>
            <person name="Fraser-Liggett C.M."/>
            <person name="Severson D.W."/>
        </authorList>
    </citation>
    <scope>NUCLEOTIDE SEQUENCE [LARGE SCALE GENOMIC DNA]</scope>
    <source>
        <strain evidence="7">Liverpool</strain>
    </source>
</reference>
<dbReference type="VEuPathDB" id="VectorBase:AAEL000808"/>